<accession>A0A9P9BI59</accession>
<sequence length="63" mass="6598">MHDHAPVHIAKVVKEWHDNSGIVLGQSEVLSDHGNNNHPTTKGSSPPARFGGIASEAHLGGTP</sequence>
<organism evidence="2 3">
    <name type="scientific">Microdochium trichocladiopsis</name>
    <dbReference type="NCBI Taxonomy" id="1682393"/>
    <lineage>
        <taxon>Eukaryota</taxon>
        <taxon>Fungi</taxon>
        <taxon>Dikarya</taxon>
        <taxon>Ascomycota</taxon>
        <taxon>Pezizomycotina</taxon>
        <taxon>Sordariomycetes</taxon>
        <taxon>Xylariomycetidae</taxon>
        <taxon>Xylariales</taxon>
        <taxon>Microdochiaceae</taxon>
        <taxon>Microdochium</taxon>
    </lineage>
</organism>
<protein>
    <submittedName>
        <fullName evidence="2">Uncharacterized protein</fullName>
    </submittedName>
</protein>
<dbReference type="RefSeq" id="XP_046004183.1">
    <property type="nucleotide sequence ID" value="XM_046156043.1"/>
</dbReference>
<evidence type="ECO:0000313" key="2">
    <source>
        <dbReference type="EMBL" id="KAH7010652.1"/>
    </source>
</evidence>
<feature type="region of interest" description="Disordered" evidence="1">
    <location>
        <begin position="28"/>
        <end position="63"/>
    </location>
</feature>
<gene>
    <name evidence="2" type="ORF">B0I36DRAFT_341888</name>
</gene>
<evidence type="ECO:0000313" key="3">
    <source>
        <dbReference type="Proteomes" id="UP000756346"/>
    </source>
</evidence>
<feature type="non-terminal residue" evidence="2">
    <location>
        <position position="63"/>
    </location>
</feature>
<dbReference type="EMBL" id="JAGTJQ010000017">
    <property type="protein sequence ID" value="KAH7010652.1"/>
    <property type="molecule type" value="Genomic_DNA"/>
</dbReference>
<reference evidence="2" key="1">
    <citation type="journal article" date="2021" name="Nat. Commun.">
        <title>Genetic determinants of endophytism in the Arabidopsis root mycobiome.</title>
        <authorList>
            <person name="Mesny F."/>
            <person name="Miyauchi S."/>
            <person name="Thiergart T."/>
            <person name="Pickel B."/>
            <person name="Atanasova L."/>
            <person name="Karlsson M."/>
            <person name="Huettel B."/>
            <person name="Barry K.W."/>
            <person name="Haridas S."/>
            <person name="Chen C."/>
            <person name="Bauer D."/>
            <person name="Andreopoulos W."/>
            <person name="Pangilinan J."/>
            <person name="LaButti K."/>
            <person name="Riley R."/>
            <person name="Lipzen A."/>
            <person name="Clum A."/>
            <person name="Drula E."/>
            <person name="Henrissat B."/>
            <person name="Kohler A."/>
            <person name="Grigoriev I.V."/>
            <person name="Martin F.M."/>
            <person name="Hacquard S."/>
        </authorList>
    </citation>
    <scope>NUCLEOTIDE SEQUENCE</scope>
    <source>
        <strain evidence="2">MPI-CAGE-CH-0230</strain>
    </source>
</reference>
<dbReference type="Proteomes" id="UP000756346">
    <property type="component" value="Unassembled WGS sequence"/>
</dbReference>
<name>A0A9P9BI59_9PEZI</name>
<keyword evidence="3" id="KW-1185">Reference proteome</keyword>
<evidence type="ECO:0000256" key="1">
    <source>
        <dbReference type="SAM" id="MobiDB-lite"/>
    </source>
</evidence>
<feature type="compositionally biased region" description="Polar residues" evidence="1">
    <location>
        <begin position="33"/>
        <end position="44"/>
    </location>
</feature>
<dbReference type="GeneID" id="70185589"/>
<comment type="caution">
    <text evidence="2">The sequence shown here is derived from an EMBL/GenBank/DDBJ whole genome shotgun (WGS) entry which is preliminary data.</text>
</comment>
<proteinExistence type="predicted"/>
<dbReference type="AlphaFoldDB" id="A0A9P9BI59"/>